<proteinExistence type="predicted"/>
<sequence>MVYSDSASQGRLQGVRGVVKHGNDPRRLVRRIAQSELGSAPPAGAKQVVRGVSGRSAPGETKPEKSVYWEIPIDLVEAGEKLCPGSASWENAYLWRLAYPALPSLEDIRSKIAELKARLELCSPSLDEYRGLLPEAKFAALSRLSHAQLVKRYVLSLKPLAKHPTADSLSLLAALVAECYVTDQEVLLQLHRDAFHKAVEILLLHPLMADIAAPFRDWISLPVLTGAWQFPAVYHVSSLMEPFIPFEAWAKMLHKSGHIGLQSCCSPPIDQHRLK</sequence>
<dbReference type="EMBL" id="VLKP01000018">
    <property type="protein sequence ID" value="TWI05726.1"/>
    <property type="molecule type" value="Genomic_DNA"/>
</dbReference>
<accession>A0A562LDT4</accession>
<keyword evidence="2" id="KW-1185">Reference proteome</keyword>
<name>A0A562LDT4_9GAMM</name>
<dbReference type="AlphaFoldDB" id="A0A562LDT4"/>
<protein>
    <submittedName>
        <fullName evidence="1">Uncharacterized protein</fullName>
    </submittedName>
</protein>
<comment type="caution">
    <text evidence="1">The sequence shown here is derived from an EMBL/GenBank/DDBJ whole genome shotgun (WGS) entry which is preliminary data.</text>
</comment>
<gene>
    <name evidence="1" type="ORF">IP93_03015</name>
</gene>
<evidence type="ECO:0000313" key="2">
    <source>
        <dbReference type="Proteomes" id="UP000316471"/>
    </source>
</evidence>
<organism evidence="1 2">
    <name type="scientific">Aerolutibacter ruishenii</name>
    <dbReference type="NCBI Taxonomy" id="686800"/>
    <lineage>
        <taxon>Bacteria</taxon>
        <taxon>Pseudomonadati</taxon>
        <taxon>Pseudomonadota</taxon>
        <taxon>Gammaproteobacteria</taxon>
        <taxon>Lysobacterales</taxon>
        <taxon>Lysobacteraceae</taxon>
        <taxon>Aerolutibacter</taxon>
    </lineage>
</organism>
<dbReference type="Proteomes" id="UP000316471">
    <property type="component" value="Unassembled WGS sequence"/>
</dbReference>
<evidence type="ECO:0000313" key="1">
    <source>
        <dbReference type="EMBL" id="TWI05726.1"/>
    </source>
</evidence>
<reference evidence="1 2" key="1">
    <citation type="journal article" date="2015" name="Stand. Genomic Sci.">
        <title>Genomic Encyclopedia of Bacterial and Archaeal Type Strains, Phase III: the genomes of soil and plant-associated and newly described type strains.</title>
        <authorList>
            <person name="Whitman W.B."/>
            <person name="Woyke T."/>
            <person name="Klenk H.P."/>
            <person name="Zhou Y."/>
            <person name="Lilburn T.G."/>
            <person name="Beck B.J."/>
            <person name="De Vos P."/>
            <person name="Vandamme P."/>
            <person name="Eisen J.A."/>
            <person name="Garrity G."/>
            <person name="Hugenholtz P."/>
            <person name="Kyrpides N.C."/>
        </authorList>
    </citation>
    <scope>NUCLEOTIDE SEQUENCE [LARGE SCALE GENOMIC DNA]</scope>
    <source>
        <strain evidence="1 2">CGMCC 1.10136</strain>
    </source>
</reference>